<accession>T1J8F4</accession>
<organism evidence="17 18">
    <name type="scientific">Strigamia maritima</name>
    <name type="common">European centipede</name>
    <name type="synonym">Geophilus maritimus</name>
    <dbReference type="NCBI Taxonomy" id="126957"/>
    <lineage>
        <taxon>Eukaryota</taxon>
        <taxon>Metazoa</taxon>
        <taxon>Ecdysozoa</taxon>
        <taxon>Arthropoda</taxon>
        <taxon>Myriapoda</taxon>
        <taxon>Chilopoda</taxon>
        <taxon>Pleurostigmophora</taxon>
        <taxon>Geophilomorpha</taxon>
        <taxon>Linotaeniidae</taxon>
        <taxon>Strigamia</taxon>
    </lineage>
</organism>
<dbReference type="EC" id="3.2.1.14" evidence="3"/>
<dbReference type="PhylomeDB" id="T1J8F4"/>
<evidence type="ECO:0000256" key="11">
    <source>
        <dbReference type="ARBA" id="ARBA00023326"/>
    </source>
</evidence>
<dbReference type="GO" id="GO:0006032">
    <property type="term" value="P:chitin catabolic process"/>
    <property type="evidence" value="ECO:0007669"/>
    <property type="project" value="UniProtKB-KW"/>
</dbReference>
<evidence type="ECO:0000256" key="3">
    <source>
        <dbReference type="ARBA" id="ARBA00012729"/>
    </source>
</evidence>
<evidence type="ECO:0000313" key="18">
    <source>
        <dbReference type="Proteomes" id="UP000014500"/>
    </source>
</evidence>
<dbReference type="STRING" id="126957.T1J8F4"/>
<dbReference type="InterPro" id="IPR001223">
    <property type="entry name" value="Glyco_hydro18_cat"/>
</dbReference>
<dbReference type="AlphaFoldDB" id="T1J8F4"/>
<dbReference type="Proteomes" id="UP000014500">
    <property type="component" value="Unassembled WGS sequence"/>
</dbReference>
<evidence type="ECO:0000256" key="14">
    <source>
        <dbReference type="SAM" id="SignalP"/>
    </source>
</evidence>
<dbReference type="GO" id="GO:0008061">
    <property type="term" value="F:chitin binding"/>
    <property type="evidence" value="ECO:0007669"/>
    <property type="project" value="UniProtKB-KW"/>
</dbReference>
<comment type="similarity">
    <text evidence="2">Belongs to the glycosyl hydrolase 18 family. Chitinase class II subfamily.</text>
</comment>
<reference evidence="17" key="2">
    <citation type="submission" date="2015-02" db="UniProtKB">
        <authorList>
            <consortium name="EnsemblMetazoa"/>
        </authorList>
    </citation>
    <scope>IDENTIFICATION</scope>
</reference>
<dbReference type="GO" id="GO:0005576">
    <property type="term" value="C:extracellular region"/>
    <property type="evidence" value="ECO:0007669"/>
    <property type="project" value="InterPro"/>
</dbReference>
<dbReference type="Pfam" id="PF01607">
    <property type="entry name" value="CBM_14"/>
    <property type="match status" value="1"/>
</dbReference>
<keyword evidence="6 12" id="KW-0378">Hydrolase</keyword>
<feature type="domain" description="Chitin-binding type-2" evidence="15">
    <location>
        <begin position="456"/>
        <end position="512"/>
    </location>
</feature>
<keyword evidence="8" id="KW-1015">Disulfide bond</keyword>
<evidence type="ECO:0000256" key="12">
    <source>
        <dbReference type="RuleBase" id="RU000489"/>
    </source>
</evidence>
<dbReference type="SUPFAM" id="SSF57625">
    <property type="entry name" value="Invertebrate chitin-binding proteins"/>
    <property type="match status" value="1"/>
</dbReference>
<evidence type="ECO:0000256" key="9">
    <source>
        <dbReference type="ARBA" id="ARBA00023277"/>
    </source>
</evidence>
<evidence type="ECO:0000259" key="15">
    <source>
        <dbReference type="PROSITE" id="PS50940"/>
    </source>
</evidence>
<dbReference type="OMA" id="RLDEGYH"/>
<evidence type="ECO:0000256" key="2">
    <source>
        <dbReference type="ARBA" id="ARBA00009121"/>
    </source>
</evidence>
<dbReference type="SUPFAM" id="SSF54556">
    <property type="entry name" value="Chitinase insertion domain"/>
    <property type="match status" value="1"/>
</dbReference>
<dbReference type="PROSITE" id="PS50940">
    <property type="entry name" value="CHIT_BIND_II"/>
    <property type="match status" value="1"/>
</dbReference>
<feature type="signal peptide" evidence="14">
    <location>
        <begin position="1"/>
        <end position="16"/>
    </location>
</feature>
<dbReference type="GO" id="GO:0008843">
    <property type="term" value="F:endochitinase activity"/>
    <property type="evidence" value="ECO:0007669"/>
    <property type="project" value="UniProtKB-EC"/>
</dbReference>
<dbReference type="SMART" id="SM00636">
    <property type="entry name" value="Glyco_18"/>
    <property type="match status" value="1"/>
</dbReference>
<dbReference type="InterPro" id="IPR029070">
    <property type="entry name" value="Chitinase_insertion_sf"/>
</dbReference>
<dbReference type="InterPro" id="IPR036508">
    <property type="entry name" value="Chitin-bd_dom_sf"/>
</dbReference>
<name>T1J8F4_STRMM</name>
<evidence type="ECO:0000256" key="8">
    <source>
        <dbReference type="ARBA" id="ARBA00023157"/>
    </source>
</evidence>
<evidence type="ECO:0000256" key="10">
    <source>
        <dbReference type="ARBA" id="ARBA00023295"/>
    </source>
</evidence>
<dbReference type="Gene3D" id="3.10.50.10">
    <property type="match status" value="1"/>
</dbReference>
<dbReference type="EnsemblMetazoa" id="SMAR009984-RA">
    <property type="protein sequence ID" value="SMAR009984-PA"/>
    <property type="gene ID" value="SMAR009984"/>
</dbReference>
<evidence type="ECO:0000256" key="1">
    <source>
        <dbReference type="ARBA" id="ARBA00000822"/>
    </source>
</evidence>
<dbReference type="PROSITE" id="PS01095">
    <property type="entry name" value="GH18_1"/>
    <property type="match status" value="1"/>
</dbReference>
<feature type="region of interest" description="Disordered" evidence="13">
    <location>
        <begin position="411"/>
        <end position="461"/>
    </location>
</feature>
<keyword evidence="9" id="KW-0119">Carbohydrate metabolism</keyword>
<evidence type="ECO:0000313" key="17">
    <source>
        <dbReference type="EnsemblMetazoa" id="SMAR009984-PA"/>
    </source>
</evidence>
<keyword evidence="10 12" id="KW-0326">Glycosidase</keyword>
<dbReference type="Gene3D" id="2.170.140.10">
    <property type="entry name" value="Chitin binding domain"/>
    <property type="match status" value="1"/>
</dbReference>
<keyword evidence="5 14" id="KW-0732">Signal</keyword>
<dbReference type="Gene3D" id="3.20.20.80">
    <property type="entry name" value="Glycosidases"/>
    <property type="match status" value="1"/>
</dbReference>
<sequence>MLLAASLLILTAGVFADVAPSKGNIICYYTNWASYRPGLGKYTVDDIPADICTHIIYSFVGLDDKTWTVKILDPELDVDKGNFLKFTGLKKKHPHLKTLCAVGGWEEAARTYSKMYADKGRREIFIKSVIAHIKKYNFDGFDLDIEYPGASDQGGSYGDKTNYLKFVQELHDAMQKENKDYLLTAAVPMAKFRLDEGYEVPELADLFNFIHVMSYDLRGPWARFADVHTPLFKRPHDQWAYEKLNVVRFTNDGLQLWENYGASKDQLIVGIAFYGRSFRLGSKDSNKPGAGIKTWGDGPDAGPYTNASGFLAYYEVCDLIQNQGWTKQYDDYGKVPYAYKEDQWVGYEDADSIAIKMKWLKEKGYGGAMIWAVDMDDFQTQCGGRKNALINTMYDHLKDYVVPEPPPRTTTPRVTFWPQWTPPVTSPRTTVTTPKYTGPPTTPTPKPTRPTPPPGQPDCSQGQQYFPHKICKKYWRCVMKQAFEYTCQSDLVYNPNINGCDWPKNVNRDDCE</sequence>
<feature type="compositionally biased region" description="Low complexity" evidence="13">
    <location>
        <begin position="426"/>
        <end position="439"/>
    </location>
</feature>
<dbReference type="PROSITE" id="PS51910">
    <property type="entry name" value="GH18_2"/>
    <property type="match status" value="1"/>
</dbReference>
<dbReference type="EMBL" id="JH431954">
    <property type="status" value="NOT_ANNOTATED_CDS"/>
    <property type="molecule type" value="Genomic_DNA"/>
</dbReference>
<dbReference type="Pfam" id="PF00704">
    <property type="entry name" value="Glyco_hydro_18"/>
    <property type="match status" value="1"/>
</dbReference>
<feature type="chain" id="PRO_5004580024" description="chitinase" evidence="14">
    <location>
        <begin position="17"/>
        <end position="512"/>
    </location>
</feature>
<dbReference type="InterPro" id="IPR002557">
    <property type="entry name" value="Chitin-bd_dom"/>
</dbReference>
<evidence type="ECO:0000256" key="4">
    <source>
        <dbReference type="ARBA" id="ARBA00022669"/>
    </source>
</evidence>
<dbReference type="PANTHER" id="PTHR11177:SF144">
    <property type="entry name" value="CHITINASE 5"/>
    <property type="match status" value="1"/>
</dbReference>
<keyword evidence="4" id="KW-0147">Chitin-binding</keyword>
<dbReference type="InterPro" id="IPR050314">
    <property type="entry name" value="Glycosyl_Hydrlase_18"/>
</dbReference>
<dbReference type="eggNOG" id="KOG2806">
    <property type="taxonomic scope" value="Eukaryota"/>
</dbReference>
<dbReference type="PANTHER" id="PTHR11177">
    <property type="entry name" value="CHITINASE"/>
    <property type="match status" value="1"/>
</dbReference>
<evidence type="ECO:0000256" key="7">
    <source>
        <dbReference type="ARBA" id="ARBA00023024"/>
    </source>
</evidence>
<dbReference type="SUPFAM" id="SSF51445">
    <property type="entry name" value="(Trans)glycosidases"/>
    <property type="match status" value="1"/>
</dbReference>
<keyword evidence="11" id="KW-0624">Polysaccharide degradation</keyword>
<dbReference type="FunFam" id="3.10.50.10:FF:000004">
    <property type="entry name" value="Chitinase 5"/>
    <property type="match status" value="1"/>
</dbReference>
<comment type="catalytic activity">
    <reaction evidence="1">
        <text>Random endo-hydrolysis of N-acetyl-beta-D-glucosaminide (1-&gt;4)-beta-linkages in chitin and chitodextrins.</text>
        <dbReference type="EC" id="3.2.1.14"/>
    </reaction>
</comment>
<evidence type="ECO:0000256" key="6">
    <source>
        <dbReference type="ARBA" id="ARBA00022801"/>
    </source>
</evidence>
<reference evidence="18" key="1">
    <citation type="submission" date="2011-05" db="EMBL/GenBank/DDBJ databases">
        <authorList>
            <person name="Richards S.R."/>
            <person name="Qu J."/>
            <person name="Jiang H."/>
            <person name="Jhangiani S.N."/>
            <person name="Agravi P."/>
            <person name="Goodspeed R."/>
            <person name="Gross S."/>
            <person name="Mandapat C."/>
            <person name="Jackson L."/>
            <person name="Mathew T."/>
            <person name="Pu L."/>
            <person name="Thornton R."/>
            <person name="Saada N."/>
            <person name="Wilczek-Boney K.B."/>
            <person name="Lee S."/>
            <person name="Kovar C."/>
            <person name="Wu Y."/>
            <person name="Scherer S.E."/>
            <person name="Worley K.C."/>
            <person name="Muzny D.M."/>
            <person name="Gibbs R."/>
        </authorList>
    </citation>
    <scope>NUCLEOTIDE SEQUENCE</scope>
    <source>
        <strain evidence="18">Brora</strain>
    </source>
</reference>
<evidence type="ECO:0000256" key="5">
    <source>
        <dbReference type="ARBA" id="ARBA00022729"/>
    </source>
</evidence>
<dbReference type="InterPro" id="IPR017853">
    <property type="entry name" value="GH"/>
</dbReference>
<dbReference type="FunFam" id="3.20.20.80:FF:000144">
    <property type="entry name" value="Chitinase"/>
    <property type="match status" value="1"/>
</dbReference>
<evidence type="ECO:0000259" key="16">
    <source>
        <dbReference type="PROSITE" id="PS51910"/>
    </source>
</evidence>
<feature type="compositionally biased region" description="Pro residues" evidence="13">
    <location>
        <begin position="440"/>
        <end position="456"/>
    </location>
</feature>
<keyword evidence="18" id="KW-1185">Reference proteome</keyword>
<proteinExistence type="inferred from homology"/>
<protein>
    <recommendedName>
        <fullName evidence="3">chitinase</fullName>
        <ecNumber evidence="3">3.2.1.14</ecNumber>
    </recommendedName>
</protein>
<keyword evidence="7" id="KW-0146">Chitin degradation</keyword>
<evidence type="ECO:0000256" key="13">
    <source>
        <dbReference type="SAM" id="MobiDB-lite"/>
    </source>
</evidence>
<dbReference type="InterPro" id="IPR011583">
    <property type="entry name" value="Chitinase_II/V-like_cat"/>
</dbReference>
<dbReference type="InterPro" id="IPR001579">
    <property type="entry name" value="Glyco_hydro_18_chit_AS"/>
</dbReference>
<dbReference type="SMART" id="SM00494">
    <property type="entry name" value="ChtBD2"/>
    <property type="match status" value="1"/>
</dbReference>
<feature type="domain" description="GH18" evidence="16">
    <location>
        <begin position="23"/>
        <end position="400"/>
    </location>
</feature>
<dbReference type="HOGENOM" id="CLU_002833_3_1_1"/>
<dbReference type="GO" id="GO:0000272">
    <property type="term" value="P:polysaccharide catabolic process"/>
    <property type="evidence" value="ECO:0007669"/>
    <property type="project" value="UniProtKB-KW"/>
</dbReference>